<dbReference type="AlphaFoldDB" id="A0A4Y2JYH6"/>
<feature type="domain" description="Reverse transcriptase/retrotransposon-derived protein RNase H-like" evidence="7">
    <location>
        <begin position="229"/>
        <end position="326"/>
    </location>
</feature>
<feature type="non-terminal residue" evidence="9">
    <location>
        <position position="1"/>
    </location>
</feature>
<dbReference type="Gene3D" id="3.10.20.370">
    <property type="match status" value="1"/>
</dbReference>
<dbReference type="FunFam" id="3.10.10.10:FF:000002">
    <property type="entry name" value="Retrovirus-related Pol polyprotein from transposon 17.6-like protein"/>
    <property type="match status" value="1"/>
</dbReference>
<dbReference type="CDD" id="cd09274">
    <property type="entry name" value="RNase_HI_RT_Ty3"/>
    <property type="match status" value="1"/>
</dbReference>
<dbReference type="InterPro" id="IPR041588">
    <property type="entry name" value="Integrase_H2C2"/>
</dbReference>
<proteinExistence type="predicted"/>
<evidence type="ECO:0000256" key="1">
    <source>
        <dbReference type="ARBA" id="ARBA00012493"/>
    </source>
</evidence>
<evidence type="ECO:0000259" key="8">
    <source>
        <dbReference type="Pfam" id="PF17921"/>
    </source>
</evidence>
<keyword evidence="10" id="KW-1185">Reference proteome</keyword>
<keyword evidence="2" id="KW-0808">Transferase</keyword>
<comment type="caution">
    <text evidence="9">The sequence shown here is derived from an EMBL/GenBank/DDBJ whole genome shotgun (WGS) entry which is preliminary data.</text>
</comment>
<keyword evidence="6" id="KW-0511">Multifunctional enzyme</keyword>
<dbReference type="InterPro" id="IPR043502">
    <property type="entry name" value="DNA/RNA_pol_sf"/>
</dbReference>
<dbReference type="GO" id="GO:0003964">
    <property type="term" value="F:RNA-directed DNA polymerase activity"/>
    <property type="evidence" value="ECO:0007669"/>
    <property type="project" value="UniProtKB-KW"/>
</dbReference>
<gene>
    <name evidence="9" type="primary">TY3B-G_44</name>
    <name evidence="9" type="ORF">AVEN_23961_1</name>
</gene>
<evidence type="ECO:0000256" key="6">
    <source>
        <dbReference type="ARBA" id="ARBA00023268"/>
    </source>
</evidence>
<dbReference type="FunFam" id="1.10.340.70:FF:000001">
    <property type="entry name" value="Retrovirus-related Pol polyprotein from transposon gypsy-like Protein"/>
    <property type="match status" value="1"/>
</dbReference>
<protein>
    <recommendedName>
        <fullName evidence="1">RNA-directed DNA polymerase</fullName>
        <ecNumber evidence="1">2.7.7.49</ecNumber>
    </recommendedName>
</protein>
<dbReference type="GO" id="GO:0004519">
    <property type="term" value="F:endonuclease activity"/>
    <property type="evidence" value="ECO:0007669"/>
    <property type="project" value="UniProtKB-KW"/>
</dbReference>
<accession>A0A4Y2JYH6</accession>
<evidence type="ECO:0000256" key="5">
    <source>
        <dbReference type="ARBA" id="ARBA00022918"/>
    </source>
</evidence>
<name>A0A4Y2JYH6_ARAVE</name>
<evidence type="ECO:0000313" key="10">
    <source>
        <dbReference type="Proteomes" id="UP000499080"/>
    </source>
</evidence>
<keyword evidence="3" id="KW-0540">Nuclease</keyword>
<dbReference type="Gene3D" id="3.30.70.270">
    <property type="match status" value="1"/>
</dbReference>
<dbReference type="PANTHER" id="PTHR37984">
    <property type="entry name" value="PROTEIN CBG26694"/>
    <property type="match status" value="1"/>
</dbReference>
<evidence type="ECO:0000259" key="7">
    <source>
        <dbReference type="Pfam" id="PF17919"/>
    </source>
</evidence>
<dbReference type="InterPro" id="IPR041577">
    <property type="entry name" value="RT_RNaseH_2"/>
</dbReference>
<reference evidence="9 10" key="1">
    <citation type="journal article" date="2019" name="Sci. Rep.">
        <title>Orb-weaving spider Araneus ventricosus genome elucidates the spidroin gene catalogue.</title>
        <authorList>
            <person name="Kono N."/>
            <person name="Nakamura H."/>
            <person name="Ohtoshi R."/>
            <person name="Moran D.A.P."/>
            <person name="Shinohara A."/>
            <person name="Yoshida Y."/>
            <person name="Fujiwara M."/>
            <person name="Mori M."/>
            <person name="Tomita M."/>
            <person name="Arakawa K."/>
        </authorList>
    </citation>
    <scope>NUCLEOTIDE SEQUENCE [LARGE SCALE GENOMIC DNA]</scope>
</reference>
<dbReference type="PANTHER" id="PTHR37984:SF5">
    <property type="entry name" value="PROTEIN NYNRIN-LIKE"/>
    <property type="match status" value="1"/>
</dbReference>
<keyword evidence="4" id="KW-0255">Endonuclease</keyword>
<dbReference type="FunFam" id="3.10.20.370:FF:000001">
    <property type="entry name" value="Retrovirus-related Pol polyprotein from transposon 17.6-like protein"/>
    <property type="match status" value="1"/>
</dbReference>
<dbReference type="Pfam" id="PF17921">
    <property type="entry name" value="Integrase_H2C2"/>
    <property type="match status" value="1"/>
</dbReference>
<feature type="domain" description="Integrase zinc-binding" evidence="8">
    <location>
        <begin position="488"/>
        <end position="544"/>
    </location>
</feature>
<dbReference type="OrthoDB" id="6437448at2759"/>
<dbReference type="Pfam" id="PF17919">
    <property type="entry name" value="RT_RNaseH_2"/>
    <property type="match status" value="1"/>
</dbReference>
<evidence type="ECO:0000256" key="4">
    <source>
        <dbReference type="ARBA" id="ARBA00022759"/>
    </source>
</evidence>
<evidence type="ECO:0000313" key="9">
    <source>
        <dbReference type="EMBL" id="GBM95150.1"/>
    </source>
</evidence>
<dbReference type="Proteomes" id="UP000499080">
    <property type="component" value="Unassembled WGS sequence"/>
</dbReference>
<dbReference type="CDD" id="cd01647">
    <property type="entry name" value="RT_LTR"/>
    <property type="match status" value="1"/>
</dbReference>
<dbReference type="EMBL" id="BGPR01192435">
    <property type="protein sequence ID" value="GBM95150.1"/>
    <property type="molecule type" value="Genomic_DNA"/>
</dbReference>
<sequence>MVLGLWSKTIDKGAVIATCEPVVDIVARPQGFSESLRLPSILENLEGLNEEQRTAVKELLQEFQNLFSTIYSDVGRCNITQHRINTGNHPPIKQYPRRLPLAKKEEAERLVKEMVDNGIIEESSGPWASPIVLVKKKDGSTRICVDYRKLNEITIKDSYPLPRIDDTLDALNGSQWFSTLDLKSGYWQVEIQPEDKEKTAFTTGQRLWNFSAIARPLHKLTEARTNFNWTEECEKSFNSLKQALITSPVLTYPRTDKEFILDTDASNEGIGAVLSQKIGNEECVIAYFSKSLGKPERNYCVTRKELLTIVKSIEHFHHYLYGRKFLLRIDHASLRWLLNFREPEGQIARWIQRLQEYDFEIQHRKGTSHGNADALSRRPCKESCKHCTNAEKKFGMETDISVKALTTEDAWSSSEVQKAQLEDPAIRPILERKLNSEDRPSWQEIVPESPATKRFWALWDSLHLKDGVLYRKWESDDGSSSRWQLILPKSRIQEVLRETHDSASGGHFGVMKTLSKTRERFYWDRLRVDVEKWCRECHACGARKGPKTRTKGRLQRYNVGAPFERMALDIFNGKGQSICTGIDRLFYQMARGNPHSRSGRLDCG</sequence>
<dbReference type="Gene3D" id="1.10.340.70">
    <property type="match status" value="1"/>
</dbReference>
<dbReference type="Gene3D" id="3.10.10.10">
    <property type="entry name" value="HIV Type 1 Reverse Transcriptase, subunit A, domain 1"/>
    <property type="match status" value="1"/>
</dbReference>
<dbReference type="InterPro" id="IPR050951">
    <property type="entry name" value="Retrovirus_Pol_polyprotein"/>
</dbReference>
<dbReference type="InterPro" id="IPR043128">
    <property type="entry name" value="Rev_trsase/Diguanyl_cyclase"/>
</dbReference>
<dbReference type="EC" id="2.7.7.49" evidence="1"/>
<keyword evidence="4" id="KW-0378">Hydrolase</keyword>
<keyword evidence="5" id="KW-0695">RNA-directed DNA polymerase</keyword>
<evidence type="ECO:0000256" key="2">
    <source>
        <dbReference type="ARBA" id="ARBA00022695"/>
    </source>
</evidence>
<evidence type="ECO:0000256" key="3">
    <source>
        <dbReference type="ARBA" id="ARBA00022722"/>
    </source>
</evidence>
<dbReference type="SUPFAM" id="SSF56672">
    <property type="entry name" value="DNA/RNA polymerases"/>
    <property type="match status" value="1"/>
</dbReference>
<organism evidence="9 10">
    <name type="scientific">Araneus ventricosus</name>
    <name type="common">Orbweaver spider</name>
    <name type="synonym">Epeira ventricosa</name>
    <dbReference type="NCBI Taxonomy" id="182803"/>
    <lineage>
        <taxon>Eukaryota</taxon>
        <taxon>Metazoa</taxon>
        <taxon>Ecdysozoa</taxon>
        <taxon>Arthropoda</taxon>
        <taxon>Chelicerata</taxon>
        <taxon>Arachnida</taxon>
        <taxon>Araneae</taxon>
        <taxon>Araneomorphae</taxon>
        <taxon>Entelegynae</taxon>
        <taxon>Araneoidea</taxon>
        <taxon>Araneidae</taxon>
        <taxon>Araneus</taxon>
    </lineage>
</organism>
<keyword evidence="2" id="KW-0548">Nucleotidyltransferase</keyword>